<evidence type="ECO:0000256" key="3">
    <source>
        <dbReference type="ARBA" id="ARBA00006113"/>
    </source>
</evidence>
<comment type="subunit">
    <text evidence="4">Component of the cbb3-type cytochrome c oxidase at least composed of FixN, FixO, FixQ and FixP.</text>
</comment>
<dbReference type="GO" id="GO:0005886">
    <property type="term" value="C:plasma membrane"/>
    <property type="evidence" value="ECO:0007669"/>
    <property type="project" value="UniProtKB-SubCell"/>
</dbReference>
<dbReference type="PRINTS" id="PR00605">
    <property type="entry name" value="CYTCHROMECIC"/>
</dbReference>
<reference evidence="26 27" key="1">
    <citation type="journal article" date="2016" name="Environ. Microbiol.">
        <title>New Methyloceanibacter diversity from North Sea sediments includes methanotroph containing solely the soluble methane monooxygenase.</title>
        <authorList>
            <person name="Vekeman B."/>
            <person name="Kerckhof F.M."/>
            <person name="Cremers G."/>
            <person name="de Vos P."/>
            <person name="Vandamme P."/>
            <person name="Boon N."/>
            <person name="Op den Camp H.J."/>
            <person name="Heylen K."/>
        </authorList>
    </citation>
    <scope>NUCLEOTIDE SEQUENCE [LARGE SCALE GENOMIC DNA]</scope>
    <source>
        <strain evidence="26 27">R-67177</strain>
    </source>
</reference>
<keyword evidence="7 21" id="KW-0997">Cell inner membrane</keyword>
<dbReference type="AlphaFoldDB" id="A0A1E3WAR7"/>
<evidence type="ECO:0000256" key="14">
    <source>
        <dbReference type="ARBA" id="ARBA00022982"/>
    </source>
</evidence>
<dbReference type="EMBL" id="LPWD01000200">
    <property type="protein sequence ID" value="ODS02913.1"/>
    <property type="molecule type" value="Genomic_DNA"/>
</dbReference>
<dbReference type="Pfam" id="PF00034">
    <property type="entry name" value="Cytochrom_C"/>
    <property type="match status" value="1"/>
</dbReference>
<evidence type="ECO:0000256" key="5">
    <source>
        <dbReference type="ARBA" id="ARBA00022448"/>
    </source>
</evidence>
<evidence type="ECO:0000313" key="26">
    <source>
        <dbReference type="EMBL" id="ODS02913.1"/>
    </source>
</evidence>
<feature type="binding site" description="axial binding residue" evidence="22">
    <location>
        <position position="172"/>
    </location>
    <ligand>
        <name>heme c</name>
        <dbReference type="ChEBI" id="CHEBI:61717"/>
        <label>2</label>
    </ligand>
    <ligandPart>
        <name>Fe</name>
        <dbReference type="ChEBI" id="CHEBI:18248"/>
    </ligandPart>
</feature>
<keyword evidence="19 21" id="KW-0472">Membrane</keyword>
<keyword evidence="10 24" id="KW-0812">Transmembrane</keyword>
<dbReference type="InterPro" id="IPR038414">
    <property type="entry name" value="CcoP_N_sf"/>
</dbReference>
<evidence type="ECO:0000256" key="18">
    <source>
        <dbReference type="ARBA" id="ARBA00023065"/>
    </source>
</evidence>
<dbReference type="RefSeq" id="WP_069623888.1">
    <property type="nucleotide sequence ID" value="NZ_LPWD01000200.1"/>
</dbReference>
<feature type="transmembrane region" description="Helical" evidence="24">
    <location>
        <begin position="33"/>
        <end position="50"/>
    </location>
</feature>
<feature type="binding site" description="axial binding residue" evidence="22">
    <location>
        <position position="125"/>
    </location>
    <ligand>
        <name>heme c</name>
        <dbReference type="ChEBI" id="CHEBI:61717"/>
        <label>1</label>
    </ligand>
    <ligandPart>
        <name>Fe</name>
        <dbReference type="ChEBI" id="CHEBI:18248"/>
    </ligandPart>
</feature>
<dbReference type="SUPFAM" id="SSF46626">
    <property type="entry name" value="Cytochrome c"/>
    <property type="match status" value="2"/>
</dbReference>
<comment type="function">
    <text evidence="20">C-type cytochrome. Part of the cbb3-type cytochrome c oxidase complex. FixP subunit is required for transferring electrons from donor cytochrome c via its heme groups to FixO subunit. From there, electrons are shuttled to the catalytic binuclear center of FixN subunit where oxygen reduction takes place. The complex also functions as a proton pump.</text>
</comment>
<evidence type="ECO:0000256" key="7">
    <source>
        <dbReference type="ARBA" id="ARBA00022519"/>
    </source>
</evidence>
<comment type="subcellular location">
    <subcellularLocation>
        <location evidence="1 21">Cell inner membrane</location>
    </subcellularLocation>
</comment>
<evidence type="ECO:0000259" key="25">
    <source>
        <dbReference type="PROSITE" id="PS51007"/>
    </source>
</evidence>
<evidence type="ECO:0000256" key="4">
    <source>
        <dbReference type="ARBA" id="ARBA00011203"/>
    </source>
</evidence>
<sequence length="293" mass="32559">MEVEERDPVSGHRTTGHEWNGIKELDTPVPRGVLIFLVITHVFAVTWWFLMPTWPLGTTYTKGLLDVDQRAIVEQQLVDAAAERAPWIDRIERASFEEILPNEMLMSIVQSSGHQLFGDNCAACHGVDGRGSANYPDLTDDDWLWGGDVETVAETMRVGVNTEHPESRVAQMPSFGRDGLLNREQVNSVAAYVYSLSNPDYSTSENIDEIEAGREVFLTSCAACHGANARGNQDVGAPNLTDAYWIYGGDLQTIVTTVHGGRHGHMPTWDERLTNAEIKILALYVHSLRVEKP</sequence>
<keyword evidence="15 24" id="KW-1133">Transmembrane helix</keyword>
<dbReference type="Pfam" id="PF14715">
    <property type="entry name" value="FixP_N"/>
    <property type="match status" value="1"/>
</dbReference>
<dbReference type="InterPro" id="IPR032858">
    <property type="entry name" value="CcoP_N"/>
</dbReference>
<evidence type="ECO:0000256" key="22">
    <source>
        <dbReference type="PIRSR" id="PIRSR000006-1"/>
    </source>
</evidence>
<dbReference type="OrthoDB" id="9811281at2"/>
<dbReference type="GO" id="GO:0020037">
    <property type="term" value="F:heme binding"/>
    <property type="evidence" value="ECO:0007669"/>
    <property type="project" value="InterPro"/>
</dbReference>
<dbReference type="GO" id="GO:0009055">
    <property type="term" value="F:electron transfer activity"/>
    <property type="evidence" value="ECO:0007669"/>
    <property type="project" value="InterPro"/>
</dbReference>
<keyword evidence="9 21" id="KW-0679">Respiratory chain</keyword>
<comment type="cofactor">
    <cofactor evidence="21 23">
        <name>heme c</name>
        <dbReference type="ChEBI" id="CHEBI:61717"/>
    </cofactor>
    <text evidence="21 23">Binds 2 heme C groups per subunit.</text>
</comment>
<organism evidence="26 27">
    <name type="scientific">Methyloceanibacter marginalis</name>
    <dbReference type="NCBI Taxonomy" id="1774971"/>
    <lineage>
        <taxon>Bacteria</taxon>
        <taxon>Pseudomonadati</taxon>
        <taxon>Pseudomonadota</taxon>
        <taxon>Alphaproteobacteria</taxon>
        <taxon>Hyphomicrobiales</taxon>
        <taxon>Hyphomicrobiaceae</taxon>
        <taxon>Methyloceanibacter</taxon>
    </lineage>
</organism>
<evidence type="ECO:0000256" key="19">
    <source>
        <dbReference type="ARBA" id="ARBA00023136"/>
    </source>
</evidence>
<dbReference type="GO" id="GO:1902600">
    <property type="term" value="P:proton transmembrane transport"/>
    <property type="evidence" value="ECO:0007669"/>
    <property type="project" value="UniProtKB-KW"/>
</dbReference>
<dbReference type="PIRSF" id="PIRSF000006">
    <property type="entry name" value="Cbb3-Cox_fixP"/>
    <property type="match status" value="1"/>
</dbReference>
<feature type="domain" description="Cytochrome c" evidence="25">
    <location>
        <begin position="108"/>
        <end position="197"/>
    </location>
</feature>
<keyword evidence="13 21" id="KW-0375">Hydrogen ion transport</keyword>
<dbReference type="NCBIfam" id="TIGR00782">
    <property type="entry name" value="ccoP"/>
    <property type="match status" value="1"/>
</dbReference>
<evidence type="ECO:0000256" key="23">
    <source>
        <dbReference type="PIRSR" id="PIRSR000006-2"/>
    </source>
</evidence>
<comment type="similarity">
    <text evidence="3 21">Belongs to the CcoP / FixP family.</text>
</comment>
<dbReference type="Pfam" id="PF13442">
    <property type="entry name" value="Cytochrome_CBB3"/>
    <property type="match status" value="1"/>
</dbReference>
<keyword evidence="12" id="KW-0677">Repeat</keyword>
<evidence type="ECO:0000256" key="16">
    <source>
        <dbReference type="ARBA" id="ARBA00023002"/>
    </source>
</evidence>
<dbReference type="InterPro" id="IPR050597">
    <property type="entry name" value="Cytochrome_c_Oxidase_Subunit"/>
</dbReference>
<dbReference type="Gene3D" id="1.10.760.10">
    <property type="entry name" value="Cytochrome c-like domain"/>
    <property type="match status" value="2"/>
</dbReference>
<evidence type="ECO:0000256" key="17">
    <source>
        <dbReference type="ARBA" id="ARBA00023004"/>
    </source>
</evidence>
<feature type="binding site" description="covalent" evidence="23">
    <location>
        <position position="221"/>
    </location>
    <ligand>
        <name>heme c</name>
        <dbReference type="ChEBI" id="CHEBI:61717"/>
        <label>2</label>
    </ligand>
</feature>
<evidence type="ECO:0000256" key="21">
    <source>
        <dbReference type="PIRNR" id="PIRNR000006"/>
    </source>
</evidence>
<keyword evidence="16 21" id="KW-0560">Oxidoreductase</keyword>
<feature type="domain" description="Cytochrome c" evidence="25">
    <location>
        <begin position="208"/>
        <end position="289"/>
    </location>
</feature>
<dbReference type="GO" id="GO:0006119">
    <property type="term" value="P:oxidative phosphorylation"/>
    <property type="evidence" value="ECO:0007669"/>
    <property type="project" value="UniProtKB-UniPathway"/>
</dbReference>
<keyword evidence="27" id="KW-1185">Reference proteome</keyword>
<evidence type="ECO:0000256" key="20">
    <source>
        <dbReference type="ARBA" id="ARBA00025525"/>
    </source>
</evidence>
<dbReference type="Proteomes" id="UP000095042">
    <property type="component" value="Unassembled WGS sequence"/>
</dbReference>
<dbReference type="InterPro" id="IPR036909">
    <property type="entry name" value="Cyt_c-like_dom_sf"/>
</dbReference>
<evidence type="ECO:0000256" key="15">
    <source>
        <dbReference type="ARBA" id="ARBA00022989"/>
    </source>
</evidence>
<evidence type="ECO:0000256" key="1">
    <source>
        <dbReference type="ARBA" id="ARBA00004533"/>
    </source>
</evidence>
<dbReference type="GO" id="GO:0005506">
    <property type="term" value="F:iron ion binding"/>
    <property type="evidence" value="ECO:0007669"/>
    <property type="project" value="InterPro"/>
</dbReference>
<evidence type="ECO:0000313" key="27">
    <source>
        <dbReference type="Proteomes" id="UP000095042"/>
    </source>
</evidence>
<evidence type="ECO:0000256" key="6">
    <source>
        <dbReference type="ARBA" id="ARBA00022475"/>
    </source>
</evidence>
<keyword evidence="18 21" id="KW-0406">Ion transport</keyword>
<evidence type="ECO:0000256" key="24">
    <source>
        <dbReference type="SAM" id="Phobius"/>
    </source>
</evidence>
<evidence type="ECO:0000256" key="13">
    <source>
        <dbReference type="ARBA" id="ARBA00022781"/>
    </source>
</evidence>
<dbReference type="GO" id="GO:0016491">
    <property type="term" value="F:oxidoreductase activity"/>
    <property type="evidence" value="ECO:0007669"/>
    <property type="project" value="UniProtKB-KW"/>
</dbReference>
<evidence type="ECO:0000256" key="8">
    <source>
        <dbReference type="ARBA" id="ARBA00022617"/>
    </source>
</evidence>
<name>A0A1E3WAR7_9HYPH</name>
<evidence type="ECO:0000256" key="11">
    <source>
        <dbReference type="ARBA" id="ARBA00022723"/>
    </source>
</evidence>
<gene>
    <name evidence="26" type="ORF">AUC71_12685</name>
</gene>
<feature type="binding site" description="covalent" evidence="23">
    <location>
        <position position="124"/>
    </location>
    <ligand>
        <name>heme c</name>
        <dbReference type="ChEBI" id="CHEBI:61717"/>
        <label>1</label>
    </ligand>
</feature>
<dbReference type="Gene3D" id="6.10.280.130">
    <property type="match status" value="1"/>
</dbReference>
<keyword evidence="11 21" id="KW-0479">Metal-binding</keyword>
<keyword evidence="14 21" id="KW-0249">Electron transport</keyword>
<feature type="binding site" description="covalent" evidence="23">
    <location>
        <position position="224"/>
    </location>
    <ligand>
        <name>heme c</name>
        <dbReference type="ChEBI" id="CHEBI:61717"/>
        <label>2</label>
    </ligand>
</feature>
<feature type="binding site" description="axial binding residue" evidence="22">
    <location>
        <position position="225"/>
    </location>
    <ligand>
        <name>heme c</name>
        <dbReference type="ChEBI" id="CHEBI:61717"/>
        <label>2</label>
    </ligand>
    <ligandPart>
        <name>Fe</name>
        <dbReference type="ChEBI" id="CHEBI:18248"/>
    </ligandPart>
</feature>
<dbReference type="PANTHER" id="PTHR33751:SF1">
    <property type="entry name" value="CBB3-TYPE CYTOCHROME C OXIDASE SUBUNIT FIXP"/>
    <property type="match status" value="1"/>
</dbReference>
<dbReference type="InterPro" id="IPR008168">
    <property type="entry name" value="Cyt_C_IC"/>
</dbReference>
<proteinExistence type="inferred from homology"/>
<evidence type="ECO:0000256" key="12">
    <source>
        <dbReference type="ARBA" id="ARBA00022737"/>
    </source>
</evidence>
<dbReference type="InterPro" id="IPR004678">
    <property type="entry name" value="Cyt_c_oxidase_cbb3_su3"/>
</dbReference>
<evidence type="ECO:0000256" key="10">
    <source>
        <dbReference type="ARBA" id="ARBA00022692"/>
    </source>
</evidence>
<accession>A0A1E3WAR7</accession>
<keyword evidence="6 21" id="KW-1003">Cell membrane</keyword>
<keyword evidence="5 21" id="KW-0813">Transport</keyword>
<comment type="caution">
    <text evidence="26">The sequence shown here is derived from an EMBL/GenBank/DDBJ whole genome shotgun (WGS) entry which is preliminary data.</text>
</comment>
<evidence type="ECO:0000256" key="2">
    <source>
        <dbReference type="ARBA" id="ARBA00004673"/>
    </source>
</evidence>
<comment type="pathway">
    <text evidence="2 21">Energy metabolism; oxidative phosphorylation.</text>
</comment>
<keyword evidence="17 21" id="KW-0408">Iron</keyword>
<evidence type="ECO:0000256" key="9">
    <source>
        <dbReference type="ARBA" id="ARBA00022660"/>
    </source>
</evidence>
<dbReference type="UniPathway" id="UPA00705"/>
<feature type="binding site" description="axial binding residue" evidence="22">
    <location>
        <position position="266"/>
    </location>
    <ligand>
        <name>heme c</name>
        <dbReference type="ChEBI" id="CHEBI:61717"/>
        <label>1</label>
    </ligand>
    <ligandPart>
        <name>Fe</name>
        <dbReference type="ChEBI" id="CHEBI:18248"/>
    </ligandPart>
</feature>
<dbReference type="PROSITE" id="PS51007">
    <property type="entry name" value="CYTC"/>
    <property type="match status" value="2"/>
</dbReference>
<dbReference type="PANTHER" id="PTHR33751">
    <property type="entry name" value="CBB3-TYPE CYTOCHROME C OXIDASE SUBUNIT FIXP"/>
    <property type="match status" value="1"/>
</dbReference>
<dbReference type="InterPro" id="IPR009056">
    <property type="entry name" value="Cyt_c-like_dom"/>
</dbReference>
<feature type="binding site" description="covalent" evidence="23">
    <location>
        <position position="121"/>
    </location>
    <ligand>
        <name>heme c</name>
        <dbReference type="ChEBI" id="CHEBI:61717"/>
        <label>1</label>
    </ligand>
</feature>
<keyword evidence="8 21" id="KW-0349">Heme</keyword>
<protein>
    <recommendedName>
        <fullName evidence="21">Cbb3-type cytochrome c oxidase subunit</fullName>
    </recommendedName>
</protein>